<evidence type="ECO:0000259" key="1">
    <source>
        <dbReference type="Pfam" id="PF07792"/>
    </source>
</evidence>
<dbReference type="InParanoid" id="G0VJ47"/>
<dbReference type="OMA" id="CFNMINS"/>
<feature type="domain" description="Arf3-interacting protein 1 N-terminal" evidence="1">
    <location>
        <begin position="30"/>
        <end position="168"/>
    </location>
</feature>
<dbReference type="GO" id="GO:0005886">
    <property type="term" value="C:plasma membrane"/>
    <property type="evidence" value="ECO:0007669"/>
    <property type="project" value="EnsemblFungi"/>
</dbReference>
<dbReference type="RefSeq" id="XP_003677873.1">
    <property type="nucleotide sequence ID" value="XM_003677825.1"/>
</dbReference>
<accession>G0VJ47</accession>
<dbReference type="eggNOG" id="ENOG502QQUZ">
    <property type="taxonomic scope" value="Eukaryota"/>
</dbReference>
<dbReference type="Pfam" id="PF07792">
    <property type="entry name" value="Afi1"/>
    <property type="match status" value="1"/>
</dbReference>
<dbReference type="GeneID" id="96905203"/>
<dbReference type="KEGG" id="ncs:NCAS_0H02160"/>
<dbReference type="FunCoup" id="G0VJ47">
    <property type="interactions" value="21"/>
</dbReference>
<dbReference type="PANTHER" id="PTHR28245">
    <property type="entry name" value="ARF3-INTERACTING PROTEIN 1"/>
    <property type="match status" value="1"/>
</dbReference>
<dbReference type="GO" id="GO:0051666">
    <property type="term" value="P:actin cortical patch localization"/>
    <property type="evidence" value="ECO:0007669"/>
    <property type="project" value="EnsemblFungi"/>
</dbReference>
<sequence>MLLRPVTLKSERQSRLSTKHSTTQQHNVEYIISAEFDNILGPIVKYQYPKTIPGFKFSSNGELSPDGPQNIASLMIPNNVEKVPGKSDFTTFILYHNKYTQNYQLFPPPTYSNKASEKSNVLATVERKRYSIVLEEEELESDLTKNKKDDLDTLFFFNVVNTKLDKTNDRGAIIRSLAIGTTLKNYIIFKPILTMTLDYYMSSPRGASLQTVIDLFNIINSVDLSIVTKFNSNVGMQRILGSITNQKMINRIFDPNENILKTILKLNDLKPIDSFGNKIIFHEQLISYYFTRFHPIALPTYFKKIPLQINLVKSDPIPIFTNYNSHILKFLEQFIPLLMKTDMTKNYSWKLIINSLHETKDVLGDFVMSLANFVRCFFGKDNKYYNGQYILIFPYMDISIVDKLRDFFSPISEYSQAFAIIGTDNPIFQLHSDIWDYYYDLDGQILYDSQTNPEKFTLRQELKNSSTSLKKLFAKPYNLTTTNSNDGTSTGTFSNLSLHFKNNSINSNRMGLMQKFILYLMEGHHDNETTLAVFKRVNLLQLVFLLNTPKLDSQVQQHEAEMTLQDEYLTTYKDFIIFPEFFVYSTLHLLHLITSFEYNLNILLGLGDGPASNEKKYTQLTQILDIVTELNLFISMNKSNLESFINLCFNYPSIEICQMYDLKKQDFSNVNMSTVLSLQKHHNENVKSVLNEVEVVDAFIKNFSIGLFTTFLTQVGGESIEKKLSHIEPSLSTSSKGKILRSKSLRRFLHMSTSERRMSSSQSPTVNTLMENKITASLKETSSTVVEKRIQKIKQIIIKLLSKIEKHPLGALLIESDMSAKTKTIYGNLKMNFLPSTPILKPSSSFSNESPTLSPNRSELLKELNMIEEQQNKFNIHHNVGNSENHV</sequence>
<keyword evidence="3" id="KW-1185">Reference proteome</keyword>
<dbReference type="Pfam" id="PF08616">
    <property type="entry name" value="SPA"/>
    <property type="match status" value="1"/>
</dbReference>
<dbReference type="GO" id="GO:0005935">
    <property type="term" value="C:cellular bud neck"/>
    <property type="evidence" value="ECO:0007669"/>
    <property type="project" value="EnsemblFungi"/>
</dbReference>
<dbReference type="OrthoDB" id="66409at2759"/>
<organism evidence="2 3">
    <name type="scientific">Naumovozyma castellii</name>
    <name type="common">Yeast</name>
    <name type="synonym">Saccharomyces castellii</name>
    <dbReference type="NCBI Taxonomy" id="27288"/>
    <lineage>
        <taxon>Eukaryota</taxon>
        <taxon>Fungi</taxon>
        <taxon>Dikarya</taxon>
        <taxon>Ascomycota</taxon>
        <taxon>Saccharomycotina</taxon>
        <taxon>Saccharomycetes</taxon>
        <taxon>Saccharomycetales</taxon>
        <taxon>Saccharomycetaceae</taxon>
        <taxon>Naumovozyma</taxon>
    </lineage>
</organism>
<dbReference type="InterPro" id="IPR052809">
    <property type="entry name" value="Actin_polarity_regulatory"/>
</dbReference>
<dbReference type="Proteomes" id="UP000001640">
    <property type="component" value="Chromosome 8"/>
</dbReference>
<reference key="2">
    <citation type="submission" date="2011-08" db="EMBL/GenBank/DDBJ databases">
        <title>Genome sequence of Naumovozyma castellii.</title>
        <authorList>
            <person name="Gordon J.L."/>
            <person name="Armisen D."/>
            <person name="Proux-Wera E."/>
            <person name="OhEigeartaigh S.S."/>
            <person name="Byrne K.P."/>
            <person name="Wolfe K.H."/>
        </authorList>
    </citation>
    <scope>NUCLEOTIDE SEQUENCE</scope>
    <source>
        <strain>Type strain:CBS 4309</strain>
    </source>
</reference>
<dbReference type="HOGENOM" id="CLU_324667_0_0_1"/>
<dbReference type="PANTHER" id="PTHR28245:SF1">
    <property type="entry name" value="ARF3-INTERACTING PROTEIN 1"/>
    <property type="match status" value="1"/>
</dbReference>
<evidence type="ECO:0000313" key="3">
    <source>
        <dbReference type="Proteomes" id="UP000001640"/>
    </source>
</evidence>
<reference evidence="2 3" key="1">
    <citation type="journal article" date="2011" name="Proc. Natl. Acad. Sci. U.S.A.">
        <title>Evolutionary erosion of yeast sex chromosomes by mating-type switching accidents.</title>
        <authorList>
            <person name="Gordon J.L."/>
            <person name="Armisen D."/>
            <person name="Proux-Wera E."/>
            <person name="Oheigeartaigh S.S."/>
            <person name="Byrne K.P."/>
            <person name="Wolfe K.H."/>
        </authorList>
    </citation>
    <scope>NUCLEOTIDE SEQUENCE [LARGE SCALE GENOMIC DNA]</scope>
    <source>
        <strain evidence="3">ATCC 76901 / BCRC 22586 / CBS 4309 / NBRC 1992 / NRRL Y-12630</strain>
    </source>
</reference>
<proteinExistence type="predicted"/>
<name>G0VJ47_NAUCA</name>
<evidence type="ECO:0000313" key="2">
    <source>
        <dbReference type="EMBL" id="CCC71526.1"/>
    </source>
</evidence>
<gene>
    <name evidence="2" type="primary">NCAS0H02160</name>
    <name evidence="2" type="ordered locus">NCAS_0H02160</name>
</gene>
<dbReference type="AlphaFoldDB" id="G0VJ47"/>
<protein>
    <recommendedName>
        <fullName evidence="1">Arf3-interacting protein 1 N-terminal domain-containing protein</fullName>
    </recommendedName>
</protein>
<dbReference type="InterPro" id="IPR012860">
    <property type="entry name" value="Afi1_N"/>
</dbReference>
<dbReference type="GO" id="GO:0000282">
    <property type="term" value="P:cellular bud site selection"/>
    <property type="evidence" value="ECO:0007669"/>
    <property type="project" value="EnsemblFungi"/>
</dbReference>
<dbReference type="GO" id="GO:0005634">
    <property type="term" value="C:nucleus"/>
    <property type="evidence" value="ECO:0007669"/>
    <property type="project" value="EnsemblFungi"/>
</dbReference>
<dbReference type="STRING" id="1064592.G0VJ47"/>
<dbReference type="EMBL" id="HE576759">
    <property type="protein sequence ID" value="CCC71526.1"/>
    <property type="molecule type" value="Genomic_DNA"/>
</dbReference>